<feature type="region of interest" description="Disordered" evidence="1">
    <location>
        <begin position="58"/>
        <end position="80"/>
    </location>
</feature>
<dbReference type="RefSeq" id="XP_066067874.1">
    <property type="nucleotide sequence ID" value="XM_066211777.1"/>
</dbReference>
<dbReference type="KEGG" id="cdep:91086563"/>
<dbReference type="Proteomes" id="UP000094043">
    <property type="component" value="Chromosome 3"/>
</dbReference>
<sequence length="173" mass="18622">MTALTAAGSSTSKRGSVAAGEVEAGARWSLAERVVHVRARHLSDAFLAAPLTSSARRGHSTTMILDKKRKKQDGRSRDGVSLPGMVSVLSKLHRPVSVVIKVVERNQKDDGCPVNRRYIRQCGRDDVERIGRLAFVEVTGGRHEAGIEFVPDCVRAEISTADTSVGGHADIPL</sequence>
<protein>
    <submittedName>
        <fullName evidence="2">Uncharacterized protein</fullName>
    </submittedName>
</protein>
<evidence type="ECO:0000313" key="2">
    <source>
        <dbReference type="EMBL" id="WVN87174.1"/>
    </source>
</evidence>
<reference evidence="2" key="1">
    <citation type="submission" date="2016-06" db="EMBL/GenBank/DDBJ databases">
        <authorList>
            <person name="Cuomo C."/>
            <person name="Litvintseva A."/>
            <person name="Heitman J."/>
            <person name="Chen Y."/>
            <person name="Sun S."/>
            <person name="Springer D."/>
            <person name="Dromer F."/>
            <person name="Young S."/>
            <person name="Zeng Q."/>
            <person name="Chapman S."/>
            <person name="Gujja S."/>
            <person name="Saif S."/>
            <person name="Birren B."/>
        </authorList>
    </citation>
    <scope>NUCLEOTIDE SEQUENCE</scope>
    <source>
        <strain evidence="2">CBS 7841</strain>
    </source>
</reference>
<dbReference type="AlphaFoldDB" id="A0AAJ8JRN1"/>
<organism evidence="2 3">
    <name type="scientific">Cryptococcus depauperatus CBS 7841</name>
    <dbReference type="NCBI Taxonomy" id="1295531"/>
    <lineage>
        <taxon>Eukaryota</taxon>
        <taxon>Fungi</taxon>
        <taxon>Dikarya</taxon>
        <taxon>Basidiomycota</taxon>
        <taxon>Agaricomycotina</taxon>
        <taxon>Tremellomycetes</taxon>
        <taxon>Tremellales</taxon>
        <taxon>Cryptococcaceae</taxon>
        <taxon>Cryptococcus</taxon>
    </lineage>
</organism>
<accession>A0AAJ8JRN1</accession>
<evidence type="ECO:0000313" key="3">
    <source>
        <dbReference type="Proteomes" id="UP000094043"/>
    </source>
</evidence>
<gene>
    <name evidence="2" type="ORF">L203_102351</name>
</gene>
<dbReference type="EMBL" id="CP143786">
    <property type="protein sequence ID" value="WVN87174.1"/>
    <property type="molecule type" value="Genomic_DNA"/>
</dbReference>
<reference evidence="2" key="3">
    <citation type="submission" date="2024-01" db="EMBL/GenBank/DDBJ databases">
        <authorList>
            <person name="Coelho M.A."/>
            <person name="David-Palma M."/>
            <person name="Shea T."/>
            <person name="Sun S."/>
            <person name="Cuomo C.A."/>
            <person name="Heitman J."/>
        </authorList>
    </citation>
    <scope>NUCLEOTIDE SEQUENCE</scope>
    <source>
        <strain evidence="2">CBS 7841</strain>
    </source>
</reference>
<dbReference type="GeneID" id="91086563"/>
<name>A0AAJ8JRN1_9TREE</name>
<proteinExistence type="predicted"/>
<evidence type="ECO:0000256" key="1">
    <source>
        <dbReference type="SAM" id="MobiDB-lite"/>
    </source>
</evidence>
<reference evidence="2" key="2">
    <citation type="journal article" date="2022" name="Elife">
        <title>Obligate sexual reproduction of a homothallic fungus closely related to the Cryptococcus pathogenic species complex.</title>
        <authorList>
            <person name="Passer A.R."/>
            <person name="Clancey S.A."/>
            <person name="Shea T."/>
            <person name="David-Palma M."/>
            <person name="Averette A.F."/>
            <person name="Boekhout T."/>
            <person name="Porcel B.M."/>
            <person name="Nowrousian M."/>
            <person name="Cuomo C.A."/>
            <person name="Sun S."/>
            <person name="Heitman J."/>
            <person name="Coelho M.A."/>
        </authorList>
    </citation>
    <scope>NUCLEOTIDE SEQUENCE</scope>
    <source>
        <strain evidence="2">CBS 7841</strain>
    </source>
</reference>
<keyword evidence="3" id="KW-1185">Reference proteome</keyword>